<dbReference type="SMART" id="SM00895">
    <property type="entry name" value="FCD"/>
    <property type="match status" value="1"/>
</dbReference>
<organism evidence="5 6">
    <name type="scientific">Pusillimonas noertemannii</name>
    <dbReference type="NCBI Taxonomy" id="305977"/>
    <lineage>
        <taxon>Bacteria</taxon>
        <taxon>Pseudomonadati</taxon>
        <taxon>Pseudomonadota</taxon>
        <taxon>Betaproteobacteria</taxon>
        <taxon>Burkholderiales</taxon>
        <taxon>Alcaligenaceae</taxon>
        <taxon>Pusillimonas</taxon>
    </lineage>
</organism>
<evidence type="ECO:0000313" key="5">
    <source>
        <dbReference type="EMBL" id="PVY60397.1"/>
    </source>
</evidence>
<dbReference type="InterPro" id="IPR000524">
    <property type="entry name" value="Tscrpt_reg_HTH_GntR"/>
</dbReference>
<dbReference type="SUPFAM" id="SSF48008">
    <property type="entry name" value="GntR ligand-binding domain-like"/>
    <property type="match status" value="1"/>
</dbReference>
<dbReference type="Gene3D" id="1.10.10.10">
    <property type="entry name" value="Winged helix-like DNA-binding domain superfamily/Winged helix DNA-binding domain"/>
    <property type="match status" value="1"/>
</dbReference>
<dbReference type="GO" id="GO:0003700">
    <property type="term" value="F:DNA-binding transcription factor activity"/>
    <property type="evidence" value="ECO:0007669"/>
    <property type="project" value="InterPro"/>
</dbReference>
<comment type="caution">
    <text evidence="5">The sequence shown here is derived from an EMBL/GenBank/DDBJ whole genome shotgun (WGS) entry which is preliminary data.</text>
</comment>
<dbReference type="AlphaFoldDB" id="A0A2U1CHJ7"/>
<evidence type="ECO:0000256" key="3">
    <source>
        <dbReference type="ARBA" id="ARBA00023163"/>
    </source>
</evidence>
<dbReference type="InterPro" id="IPR008920">
    <property type="entry name" value="TF_FadR/GntR_C"/>
</dbReference>
<proteinExistence type="predicted"/>
<protein>
    <submittedName>
        <fullName evidence="5">DNA-binding GntR family transcriptional regulator</fullName>
    </submittedName>
</protein>
<dbReference type="PANTHER" id="PTHR43537:SF44">
    <property type="entry name" value="GNTR FAMILY REGULATORY PROTEIN"/>
    <property type="match status" value="1"/>
</dbReference>
<evidence type="ECO:0000259" key="4">
    <source>
        <dbReference type="PROSITE" id="PS50949"/>
    </source>
</evidence>
<evidence type="ECO:0000313" key="6">
    <source>
        <dbReference type="Proteomes" id="UP000246145"/>
    </source>
</evidence>
<dbReference type="SMART" id="SM00345">
    <property type="entry name" value="HTH_GNTR"/>
    <property type="match status" value="1"/>
</dbReference>
<reference evidence="5 6" key="1">
    <citation type="submission" date="2018-04" db="EMBL/GenBank/DDBJ databases">
        <title>Genomic Encyclopedia of Type Strains, Phase IV (KMG-IV): sequencing the most valuable type-strain genomes for metagenomic binning, comparative biology and taxonomic classification.</title>
        <authorList>
            <person name="Goeker M."/>
        </authorList>
    </citation>
    <scope>NUCLEOTIDE SEQUENCE [LARGE SCALE GENOMIC DNA]</scope>
    <source>
        <strain evidence="5 6">DSM 10065</strain>
    </source>
</reference>
<keyword evidence="2 5" id="KW-0238">DNA-binding</keyword>
<dbReference type="SUPFAM" id="SSF46785">
    <property type="entry name" value="Winged helix' DNA-binding domain"/>
    <property type="match status" value="1"/>
</dbReference>
<dbReference type="OrthoDB" id="9799812at2"/>
<dbReference type="EMBL" id="QEKO01000009">
    <property type="protein sequence ID" value="PVY60397.1"/>
    <property type="molecule type" value="Genomic_DNA"/>
</dbReference>
<dbReference type="InterPro" id="IPR036388">
    <property type="entry name" value="WH-like_DNA-bd_sf"/>
</dbReference>
<keyword evidence="1" id="KW-0805">Transcription regulation</keyword>
<dbReference type="InterPro" id="IPR036390">
    <property type="entry name" value="WH_DNA-bd_sf"/>
</dbReference>
<gene>
    <name evidence="5" type="ORF">C7440_3640</name>
</gene>
<feature type="domain" description="HTH gntR-type" evidence="4">
    <location>
        <begin position="14"/>
        <end position="81"/>
    </location>
</feature>
<dbReference type="Gene3D" id="1.20.120.530">
    <property type="entry name" value="GntR ligand-binding domain-like"/>
    <property type="match status" value="1"/>
</dbReference>
<name>A0A2U1CHJ7_9BURK</name>
<dbReference type="STRING" id="1231391.GCA_000308195_00213"/>
<dbReference type="InterPro" id="IPR011711">
    <property type="entry name" value="GntR_C"/>
</dbReference>
<dbReference type="GO" id="GO:0003677">
    <property type="term" value="F:DNA binding"/>
    <property type="evidence" value="ECO:0007669"/>
    <property type="project" value="UniProtKB-KW"/>
</dbReference>
<dbReference type="PROSITE" id="PS50949">
    <property type="entry name" value="HTH_GNTR"/>
    <property type="match status" value="1"/>
</dbReference>
<keyword evidence="3" id="KW-0804">Transcription</keyword>
<accession>A0A2U1CHJ7</accession>
<evidence type="ECO:0000256" key="1">
    <source>
        <dbReference type="ARBA" id="ARBA00023015"/>
    </source>
</evidence>
<dbReference type="Pfam" id="PF00392">
    <property type="entry name" value="GntR"/>
    <property type="match status" value="1"/>
</dbReference>
<keyword evidence="6" id="KW-1185">Reference proteome</keyword>
<evidence type="ECO:0000256" key="2">
    <source>
        <dbReference type="ARBA" id="ARBA00023125"/>
    </source>
</evidence>
<dbReference type="Pfam" id="PF07729">
    <property type="entry name" value="FCD"/>
    <property type="match status" value="1"/>
</dbReference>
<dbReference type="RefSeq" id="WP_116519445.1">
    <property type="nucleotide sequence ID" value="NZ_JACCEX010000006.1"/>
</dbReference>
<dbReference type="PANTHER" id="PTHR43537">
    <property type="entry name" value="TRANSCRIPTIONAL REGULATOR, GNTR FAMILY"/>
    <property type="match status" value="1"/>
</dbReference>
<sequence>MTKQTDALFNRQAVSQTDKAYGLLEELIVTGELAPGSQWSETALGERLGIGRSPIRDALQKLAFQRLVHIAPRQGVFISEIDYQGQLKVIQARRDIEHLIVTQAALCATQAERQAMTGLMAELRKLKKNHDMRGYMRLHFALTDVLGIASRNSYAAEFYAILQTLSRRFLYFHKKRHADLTLICDLHVDQLKAIVKGSPEAAQQAAAARNDYAESLARDTIMEMIASSELQVSTPRRPR</sequence>
<dbReference type="Proteomes" id="UP000246145">
    <property type="component" value="Unassembled WGS sequence"/>
</dbReference>